<dbReference type="EMBL" id="CAJOBD010005885">
    <property type="protein sequence ID" value="CAF4045488.1"/>
    <property type="molecule type" value="Genomic_DNA"/>
</dbReference>
<dbReference type="AlphaFoldDB" id="A0A819R3G3"/>
<proteinExistence type="predicted"/>
<accession>A0A819R3G3</accession>
<protein>
    <submittedName>
        <fullName evidence="2">Uncharacterized protein</fullName>
    </submittedName>
</protein>
<name>A0A819R3G3_9BILA</name>
<feature type="transmembrane region" description="Helical" evidence="1">
    <location>
        <begin position="459"/>
        <end position="481"/>
    </location>
</feature>
<gene>
    <name evidence="2" type="ORF">JBS370_LOCUS28743</name>
</gene>
<keyword evidence="1" id="KW-0812">Transmembrane</keyword>
<feature type="transmembrane region" description="Helical" evidence="1">
    <location>
        <begin position="123"/>
        <end position="150"/>
    </location>
</feature>
<keyword evidence="1" id="KW-1133">Transmembrane helix</keyword>
<evidence type="ECO:0000313" key="3">
    <source>
        <dbReference type="Proteomes" id="UP000663836"/>
    </source>
</evidence>
<feature type="transmembrane region" description="Helical" evidence="1">
    <location>
        <begin position="171"/>
        <end position="189"/>
    </location>
</feature>
<reference evidence="2" key="1">
    <citation type="submission" date="2021-02" db="EMBL/GenBank/DDBJ databases">
        <authorList>
            <person name="Nowell W R."/>
        </authorList>
    </citation>
    <scope>NUCLEOTIDE SEQUENCE</scope>
</reference>
<keyword evidence="1" id="KW-0472">Membrane</keyword>
<evidence type="ECO:0000256" key="1">
    <source>
        <dbReference type="SAM" id="Phobius"/>
    </source>
</evidence>
<sequence length="500" mass="57358">MKTFLQTQFLSSQVIYQNRFETIVNSSINDWKSQTIHQILDTIKIFQAVSHGNQLIDRHFDLSLGSSFNFSNLNENLNPPNETIETIINKLMVDSWTSNISFSSYYNTCSPSSCTYEYISRNALFFIITIILGICGGLSLGLKLLTLIILRFIEKTINNNSFNGFITMIKKTYLFVILNITVQIIKLSLSKYKDLLKDHSYSLQYSCSHISIPYETFLSIEPHFHDLCSSQFISDEWIHYIYGEGHLSRRFSFDDYRYSAPGQFLSLSSLCKLSQEKLLSENLLIEQIEIILNRLQSTTSRSFLNILNLIRETIGSNMVMSAWSTNWEYIPQSALSADSTSYTASVSYGECNCGLSFKCTQSSGDMMSGCYPLESILQTKLYCFYDQNCIDSNGNFTSLNMSTLKKSQFNLNSTIELILTNLMIEKYKSNLLYENYFKQCQQLSCSYSYIKTHDVTQTIISLIFLYGGLVIITRCLAIIFVKIYQSEKNRINPEAPQQNI</sequence>
<organism evidence="2 3">
    <name type="scientific">Rotaria sordida</name>
    <dbReference type="NCBI Taxonomy" id="392033"/>
    <lineage>
        <taxon>Eukaryota</taxon>
        <taxon>Metazoa</taxon>
        <taxon>Spiralia</taxon>
        <taxon>Gnathifera</taxon>
        <taxon>Rotifera</taxon>
        <taxon>Eurotatoria</taxon>
        <taxon>Bdelloidea</taxon>
        <taxon>Philodinida</taxon>
        <taxon>Philodinidae</taxon>
        <taxon>Rotaria</taxon>
    </lineage>
</organism>
<evidence type="ECO:0000313" key="2">
    <source>
        <dbReference type="EMBL" id="CAF4045488.1"/>
    </source>
</evidence>
<dbReference type="Proteomes" id="UP000663836">
    <property type="component" value="Unassembled WGS sequence"/>
</dbReference>
<comment type="caution">
    <text evidence="2">The sequence shown here is derived from an EMBL/GenBank/DDBJ whole genome shotgun (WGS) entry which is preliminary data.</text>
</comment>